<dbReference type="Gene3D" id="3.30.465.10">
    <property type="match status" value="2"/>
</dbReference>
<evidence type="ECO:0000259" key="4">
    <source>
        <dbReference type="PROSITE" id="PS51387"/>
    </source>
</evidence>
<dbReference type="Pfam" id="PF08031">
    <property type="entry name" value="BBE"/>
    <property type="match status" value="1"/>
</dbReference>
<dbReference type="InterPro" id="IPR006094">
    <property type="entry name" value="Oxid_FAD_bind_N"/>
</dbReference>
<gene>
    <name evidence="5" type="ORF">CSOL1703_00009898</name>
</gene>
<comment type="similarity">
    <text evidence="1">Belongs to the oxygen-dependent FAD-linked oxidoreductase family.</text>
</comment>
<evidence type="ECO:0000256" key="2">
    <source>
        <dbReference type="ARBA" id="ARBA00023002"/>
    </source>
</evidence>
<dbReference type="InterPro" id="IPR012951">
    <property type="entry name" value="BBE"/>
</dbReference>
<keyword evidence="3" id="KW-0732">Signal</keyword>
<dbReference type="InterPro" id="IPR016169">
    <property type="entry name" value="FAD-bd_PCMH_sub2"/>
</dbReference>
<feature type="domain" description="FAD-binding PCMH-type" evidence="4">
    <location>
        <begin position="118"/>
        <end position="301"/>
    </location>
</feature>
<dbReference type="AlphaFoldDB" id="A0A9N9W933"/>
<evidence type="ECO:0000313" key="5">
    <source>
        <dbReference type="EMBL" id="CAH0044161.1"/>
    </source>
</evidence>
<name>A0A9N9W933_9HYPO</name>
<feature type="chain" id="PRO_5040227581" description="FAD-binding PCMH-type domain-containing protein" evidence="3">
    <location>
        <begin position="23"/>
        <end position="596"/>
    </location>
</feature>
<dbReference type="SUPFAM" id="SSF56176">
    <property type="entry name" value="FAD-binding/transporter-associated domain-like"/>
    <property type="match status" value="1"/>
</dbReference>
<dbReference type="PANTHER" id="PTHR13878:SF91">
    <property type="entry name" value="FAD BINDING DOMAIN PROTEIN (AFU_ORTHOLOGUE AFUA_6G12070)-RELATED"/>
    <property type="match status" value="1"/>
</dbReference>
<dbReference type="InterPro" id="IPR050432">
    <property type="entry name" value="FAD-linked_Oxidoreductases_BP"/>
</dbReference>
<dbReference type="PANTHER" id="PTHR13878">
    <property type="entry name" value="GULONOLACTONE OXIDASE"/>
    <property type="match status" value="1"/>
</dbReference>
<proteinExistence type="inferred from homology"/>
<dbReference type="Proteomes" id="UP000775872">
    <property type="component" value="Unassembled WGS sequence"/>
</dbReference>
<dbReference type="GO" id="GO:0071949">
    <property type="term" value="F:FAD binding"/>
    <property type="evidence" value="ECO:0007669"/>
    <property type="project" value="InterPro"/>
</dbReference>
<evidence type="ECO:0000256" key="1">
    <source>
        <dbReference type="ARBA" id="ARBA00005466"/>
    </source>
</evidence>
<dbReference type="EMBL" id="CABFOC020000005">
    <property type="protein sequence ID" value="CAH0044161.1"/>
    <property type="molecule type" value="Genomic_DNA"/>
</dbReference>
<dbReference type="OrthoDB" id="9983560at2759"/>
<keyword evidence="6" id="KW-1185">Reference proteome</keyword>
<dbReference type="PROSITE" id="PS51387">
    <property type="entry name" value="FAD_PCMH"/>
    <property type="match status" value="1"/>
</dbReference>
<reference evidence="6" key="1">
    <citation type="submission" date="2019-06" db="EMBL/GenBank/DDBJ databases">
        <authorList>
            <person name="Broberg M."/>
        </authorList>
    </citation>
    <scope>NUCLEOTIDE SEQUENCE [LARGE SCALE GENOMIC DNA]</scope>
</reference>
<dbReference type="Pfam" id="PF01565">
    <property type="entry name" value="FAD_binding_4"/>
    <property type="match status" value="1"/>
</dbReference>
<evidence type="ECO:0000256" key="3">
    <source>
        <dbReference type="SAM" id="SignalP"/>
    </source>
</evidence>
<dbReference type="GO" id="GO:0016491">
    <property type="term" value="F:oxidoreductase activity"/>
    <property type="evidence" value="ECO:0007669"/>
    <property type="project" value="UniProtKB-KW"/>
</dbReference>
<evidence type="ECO:0000313" key="6">
    <source>
        <dbReference type="Proteomes" id="UP000775872"/>
    </source>
</evidence>
<accession>A0A9N9W933</accession>
<reference evidence="5 6" key="2">
    <citation type="submission" date="2021-10" db="EMBL/GenBank/DDBJ databases">
        <authorList>
            <person name="Piombo E."/>
        </authorList>
    </citation>
    <scope>NUCLEOTIDE SEQUENCE [LARGE SCALE GENOMIC DNA]</scope>
</reference>
<organism evidence="5 6">
    <name type="scientific">Clonostachys solani</name>
    <dbReference type="NCBI Taxonomy" id="160281"/>
    <lineage>
        <taxon>Eukaryota</taxon>
        <taxon>Fungi</taxon>
        <taxon>Dikarya</taxon>
        <taxon>Ascomycota</taxon>
        <taxon>Pezizomycotina</taxon>
        <taxon>Sordariomycetes</taxon>
        <taxon>Hypocreomycetidae</taxon>
        <taxon>Hypocreales</taxon>
        <taxon>Bionectriaceae</taxon>
        <taxon>Clonostachys</taxon>
    </lineage>
</organism>
<dbReference type="PROSITE" id="PS00862">
    <property type="entry name" value="OX2_COVAL_FAD"/>
    <property type="match status" value="1"/>
</dbReference>
<comment type="caution">
    <text evidence="5">The sequence shown here is derived from an EMBL/GenBank/DDBJ whole genome shotgun (WGS) entry which is preliminary data.</text>
</comment>
<feature type="signal peptide" evidence="3">
    <location>
        <begin position="1"/>
        <end position="22"/>
    </location>
</feature>
<dbReference type="InterPro" id="IPR006093">
    <property type="entry name" value="Oxy_OxRdtase_FAD_BS"/>
</dbReference>
<sequence length="596" mass="64499">MRSISLAHHLLALCLAPTVIHAGHAPSNSCKAYPGTNKWPASSQWDRLNATVSGRLIKPLAPAGVCHPGQPNYDEEECKKLPDEWKTYDWHSRDPVSMMFANWANWTCLPDPAAPCSTNGYPAYVVNATTPEDVKAGVDFARENNIRIVVKGTGHDFLGRSNAPGSLSIWTHYLNSITFHSGKFKLTGSDIIIEGDAITAGGGAQMYDLYKAADEHNATIVGGGAKSVGVGGYFTGGGHGVLAPDYGLASDNVLEIQVVTPKGKILVVNEARHSDLFWALRGGGGSTFGVITSITIQAHPTPVLQQINIIAGIPANSTRRDEFLSFMLNKVPDLLDSGLRGYCFLNPLGLPVPIPGLPDGIASFSGALILLNKGPEAVHEILAPINATVQERFGGEAGIYSEGVKTYNRWLDWFDVNYDSGTTGGTALMVSRLIDRAPLKDKSDEITQALITAAKAAGMISFYPLGGKGVNEAVPRGGSNSVNPGWRKAYVHTLSALPFTPFNRTSEKEIAGLLDASFEPLRQLTPGLGAYINEASPYEKDPYTTFWGDNYKRLLEIKRRVDPKDVFWCSPCVGNERWKEREDGRLCKVDPASFRD</sequence>
<protein>
    <recommendedName>
        <fullName evidence="4">FAD-binding PCMH-type domain-containing protein</fullName>
    </recommendedName>
</protein>
<keyword evidence="2" id="KW-0560">Oxidoreductase</keyword>
<dbReference type="InterPro" id="IPR036318">
    <property type="entry name" value="FAD-bd_PCMH-like_sf"/>
</dbReference>
<dbReference type="InterPro" id="IPR016166">
    <property type="entry name" value="FAD-bd_PCMH"/>
</dbReference>